<evidence type="ECO:0000256" key="1">
    <source>
        <dbReference type="SAM" id="MobiDB-lite"/>
    </source>
</evidence>
<protein>
    <submittedName>
        <fullName evidence="2">Cellulose synthase</fullName>
    </submittedName>
</protein>
<organism evidence="2 3">
    <name type="scientific">Undibacterium rivi</name>
    <dbReference type="NCBI Taxonomy" id="2828729"/>
    <lineage>
        <taxon>Bacteria</taxon>
        <taxon>Pseudomonadati</taxon>
        <taxon>Pseudomonadota</taxon>
        <taxon>Betaproteobacteria</taxon>
        <taxon>Burkholderiales</taxon>
        <taxon>Oxalobacteraceae</taxon>
        <taxon>Undibacterium</taxon>
    </lineage>
</organism>
<feature type="compositionally biased region" description="Basic and acidic residues" evidence="1">
    <location>
        <begin position="101"/>
        <end position="110"/>
    </location>
</feature>
<sequence>MSVDSKHHVRIVGFKVIDFKNKVTGVPGQMKLAQCILTSESAEKGQQVVVGELLMPRHLNETPIGEYLAEFELSVGKDLRVTARLTHLHPFGQNATSVRPSSKEAEKKAA</sequence>
<dbReference type="EMBL" id="JAGSPK010000001">
    <property type="protein sequence ID" value="MBR7791683.1"/>
    <property type="molecule type" value="Genomic_DNA"/>
</dbReference>
<gene>
    <name evidence="2" type="ORF">KDM87_03680</name>
</gene>
<accession>A0ABS5GZ27</accession>
<reference evidence="2 3" key="1">
    <citation type="submission" date="2021-04" db="EMBL/GenBank/DDBJ databases">
        <title>novel species isolated from subtropical streams in China.</title>
        <authorList>
            <person name="Lu H."/>
        </authorList>
    </citation>
    <scope>NUCLEOTIDE SEQUENCE [LARGE SCALE GENOMIC DNA]</scope>
    <source>
        <strain evidence="2 3">FT147W</strain>
    </source>
</reference>
<evidence type="ECO:0000313" key="2">
    <source>
        <dbReference type="EMBL" id="MBR7791683.1"/>
    </source>
</evidence>
<dbReference type="RefSeq" id="WP_212677780.1">
    <property type="nucleotide sequence ID" value="NZ_JAGSPK010000001.1"/>
</dbReference>
<proteinExistence type="predicted"/>
<feature type="region of interest" description="Disordered" evidence="1">
    <location>
        <begin position="91"/>
        <end position="110"/>
    </location>
</feature>
<keyword evidence="3" id="KW-1185">Reference proteome</keyword>
<evidence type="ECO:0000313" key="3">
    <source>
        <dbReference type="Proteomes" id="UP000682982"/>
    </source>
</evidence>
<comment type="caution">
    <text evidence="2">The sequence shown here is derived from an EMBL/GenBank/DDBJ whole genome shotgun (WGS) entry which is preliminary data.</text>
</comment>
<dbReference type="Proteomes" id="UP000682982">
    <property type="component" value="Unassembled WGS sequence"/>
</dbReference>
<name>A0ABS5GZ27_9BURK</name>